<name>A0A9P7MB33_9HYPO</name>
<dbReference type="AlphaFoldDB" id="A0A9P7MB33"/>
<dbReference type="OrthoDB" id="10586683at2759"/>
<evidence type="ECO:0000313" key="2">
    <source>
        <dbReference type="EMBL" id="KAG5936252.1"/>
    </source>
</evidence>
<accession>A0A9P7MB33</accession>
<keyword evidence="3" id="KW-1185">Reference proteome</keyword>
<sequence length="115" mass="12741">MSDEDPNSNELKGSKDDLLEDTPLISDASELRSKGGVIFPTSLGEFLGHVFAYSFESRSHDLRGGIMRRSVIPFFVREPYKGEVGPSHANSSTVPTERRFYESRRASASSALQMV</sequence>
<reference evidence="2 3" key="1">
    <citation type="journal article" date="2020" name="bioRxiv">
        <title>Whole genome comparisons of ergot fungi reveals the divergence and evolution of species within the genus Claviceps are the result of varying mechanisms driving genome evolution and host range expansion.</title>
        <authorList>
            <person name="Wyka S.A."/>
            <person name="Mondo S.J."/>
            <person name="Liu M."/>
            <person name="Dettman J."/>
            <person name="Nalam V."/>
            <person name="Broders K.D."/>
        </authorList>
    </citation>
    <scope>NUCLEOTIDE SEQUENCE [LARGE SCALE GENOMIC DNA]</scope>
    <source>
        <strain evidence="2 3">CCC 1485</strain>
    </source>
</reference>
<proteinExistence type="predicted"/>
<evidence type="ECO:0000313" key="3">
    <source>
        <dbReference type="Proteomes" id="UP000706124"/>
    </source>
</evidence>
<organism evidence="2 3">
    <name type="scientific">Claviceps pazoutovae</name>
    <dbReference type="NCBI Taxonomy" id="1649127"/>
    <lineage>
        <taxon>Eukaryota</taxon>
        <taxon>Fungi</taxon>
        <taxon>Dikarya</taxon>
        <taxon>Ascomycota</taxon>
        <taxon>Pezizomycotina</taxon>
        <taxon>Sordariomycetes</taxon>
        <taxon>Hypocreomycetidae</taxon>
        <taxon>Hypocreales</taxon>
        <taxon>Clavicipitaceae</taxon>
        <taxon>Claviceps</taxon>
    </lineage>
</organism>
<dbReference type="Proteomes" id="UP000706124">
    <property type="component" value="Unassembled WGS sequence"/>
</dbReference>
<feature type="region of interest" description="Disordered" evidence="1">
    <location>
        <begin position="1"/>
        <end position="23"/>
    </location>
</feature>
<comment type="caution">
    <text evidence="2">The sequence shown here is derived from an EMBL/GenBank/DDBJ whole genome shotgun (WGS) entry which is preliminary data.</text>
</comment>
<gene>
    <name evidence="2" type="ORF">E4U60_002675</name>
</gene>
<dbReference type="EMBL" id="SRPO01000223">
    <property type="protein sequence ID" value="KAG5936252.1"/>
    <property type="molecule type" value="Genomic_DNA"/>
</dbReference>
<evidence type="ECO:0000256" key="1">
    <source>
        <dbReference type="SAM" id="MobiDB-lite"/>
    </source>
</evidence>
<protein>
    <submittedName>
        <fullName evidence="2">Uncharacterized protein</fullName>
    </submittedName>
</protein>